<dbReference type="AlphaFoldDB" id="A0A428UNJ3"/>
<accession>A0A428UNJ3</accession>
<dbReference type="GO" id="GO:0016279">
    <property type="term" value="F:protein-lysine N-methyltransferase activity"/>
    <property type="evidence" value="ECO:0007669"/>
    <property type="project" value="TreeGrafter"/>
</dbReference>
<proteinExistence type="predicted"/>
<protein>
    <recommendedName>
        <fullName evidence="3">SET domain-containing protein</fullName>
    </recommendedName>
</protein>
<dbReference type="EMBL" id="NIZV01000048">
    <property type="protein sequence ID" value="RSM15762.1"/>
    <property type="molecule type" value="Genomic_DNA"/>
</dbReference>
<dbReference type="SUPFAM" id="SSF82199">
    <property type="entry name" value="SET domain"/>
    <property type="match status" value="1"/>
</dbReference>
<reference evidence="1 2" key="1">
    <citation type="submission" date="2017-06" db="EMBL/GenBank/DDBJ databases">
        <title>Cmopartive genomic analysis of Ambrosia Fusariam Clade fungi.</title>
        <authorList>
            <person name="Stajich J.E."/>
            <person name="Carrillo J."/>
            <person name="Kijimoto T."/>
            <person name="Eskalen A."/>
            <person name="O'Donnell K."/>
            <person name="Kasson M."/>
        </authorList>
    </citation>
    <scope>NUCLEOTIDE SEQUENCE [LARGE SCALE GENOMIC DNA]</scope>
    <source>
        <strain evidence="1 2">NRRL 20438</strain>
    </source>
</reference>
<comment type="caution">
    <text evidence="1">The sequence shown here is derived from an EMBL/GenBank/DDBJ whole genome shotgun (WGS) entry which is preliminary data.</text>
</comment>
<dbReference type="Proteomes" id="UP000288429">
    <property type="component" value="Unassembled WGS sequence"/>
</dbReference>
<evidence type="ECO:0000313" key="2">
    <source>
        <dbReference type="Proteomes" id="UP000288429"/>
    </source>
</evidence>
<evidence type="ECO:0008006" key="3">
    <source>
        <dbReference type="Google" id="ProtNLM"/>
    </source>
</evidence>
<evidence type="ECO:0000313" key="1">
    <source>
        <dbReference type="EMBL" id="RSM15762.1"/>
    </source>
</evidence>
<dbReference type="Gene3D" id="3.90.1410.10">
    <property type="entry name" value="set domain protein methyltransferase, domain 1"/>
    <property type="match status" value="1"/>
</dbReference>
<dbReference type="InterPro" id="IPR050600">
    <property type="entry name" value="SETD3_SETD6_MTase"/>
</dbReference>
<keyword evidence="2" id="KW-1185">Reference proteome</keyword>
<sequence length="372" mass="42137">MESSSKVNELTQWSAIAVFFLAEQRLKGRDSFWFPYIQLLPTEAEMTTPLWFEEQELAYLKGTNLFSNDTPSEKTSIGLQRALYREQWELGITELKNAGELVDDFTWELFLWAQTIFSSRSFTSDLFTSKVGTSSFPVLYPVLDIFNHNLGTKVSWKFHSGDFSLCLEEKVEQGGQVFNNYSPKGNEDLLMGFGFCIPDNPYDQVAVRLGQISPDVHRQLHQSIPTHWQSETWEPKESVFHLRATSQSTSYNSNTYGVPNLTCLRGIPPELAKSVYIIMLEHAAAVSSNEVPDEKQIWAGTIDVLLHQMEATLMGITRWDGELPDLPSTARGRAALLYRTGQVKILEGIISELTAFMDPLRAGEISIQDLFK</sequence>
<name>A0A428UNJ3_9HYPO</name>
<dbReference type="InterPro" id="IPR046341">
    <property type="entry name" value="SET_dom_sf"/>
</dbReference>
<gene>
    <name evidence="1" type="ORF">CDV31_004863</name>
</gene>
<organism evidence="1 2">
    <name type="scientific">Fusarium ambrosium</name>
    <dbReference type="NCBI Taxonomy" id="131363"/>
    <lineage>
        <taxon>Eukaryota</taxon>
        <taxon>Fungi</taxon>
        <taxon>Dikarya</taxon>
        <taxon>Ascomycota</taxon>
        <taxon>Pezizomycotina</taxon>
        <taxon>Sordariomycetes</taxon>
        <taxon>Hypocreomycetidae</taxon>
        <taxon>Hypocreales</taxon>
        <taxon>Nectriaceae</taxon>
        <taxon>Fusarium</taxon>
        <taxon>Fusarium solani species complex</taxon>
    </lineage>
</organism>
<dbReference type="PANTHER" id="PTHR13271">
    <property type="entry name" value="UNCHARACTERIZED PUTATIVE METHYLTRANSFERASE"/>
    <property type="match status" value="1"/>
</dbReference>